<organism evidence="1 2">
    <name type="scientific">Globodera pallida</name>
    <name type="common">Potato cyst nematode worm</name>
    <name type="synonym">Heterodera pallida</name>
    <dbReference type="NCBI Taxonomy" id="36090"/>
    <lineage>
        <taxon>Eukaryota</taxon>
        <taxon>Metazoa</taxon>
        <taxon>Ecdysozoa</taxon>
        <taxon>Nematoda</taxon>
        <taxon>Chromadorea</taxon>
        <taxon>Rhabditida</taxon>
        <taxon>Tylenchina</taxon>
        <taxon>Tylenchomorpha</taxon>
        <taxon>Tylenchoidea</taxon>
        <taxon>Heteroderidae</taxon>
        <taxon>Heteroderinae</taxon>
        <taxon>Globodera</taxon>
    </lineage>
</organism>
<dbReference type="WBParaSite" id="GPLIN_000984800">
    <property type="protein sequence ID" value="GPLIN_000984800"/>
    <property type="gene ID" value="GPLIN_000984800"/>
</dbReference>
<keyword evidence="1" id="KW-1185">Reference proteome</keyword>
<reference evidence="2" key="3">
    <citation type="submission" date="2016-06" db="UniProtKB">
        <authorList>
            <consortium name="WormBaseParasite"/>
        </authorList>
    </citation>
    <scope>IDENTIFICATION</scope>
</reference>
<dbReference type="Proteomes" id="UP000050741">
    <property type="component" value="Unassembled WGS sequence"/>
</dbReference>
<evidence type="ECO:0000313" key="1">
    <source>
        <dbReference type="Proteomes" id="UP000050741"/>
    </source>
</evidence>
<evidence type="ECO:0000313" key="2">
    <source>
        <dbReference type="WBParaSite" id="GPLIN_000984800"/>
    </source>
</evidence>
<name>A0A183CAE8_GLOPA</name>
<reference evidence="1" key="2">
    <citation type="submission" date="2014-05" db="EMBL/GenBank/DDBJ databases">
        <title>The genome and life-stage specific transcriptomes of Globodera pallida elucidate key aspects of plant parasitism by a cyst nematode.</title>
        <authorList>
            <person name="Cotton J.A."/>
            <person name="Lilley C.J."/>
            <person name="Jones L.M."/>
            <person name="Kikuchi T."/>
            <person name="Reid A.J."/>
            <person name="Thorpe P."/>
            <person name="Tsai I.J."/>
            <person name="Beasley H."/>
            <person name="Blok V."/>
            <person name="Cock P.J.A."/>
            <person name="Van den Akker S.E."/>
            <person name="Holroyd N."/>
            <person name="Hunt M."/>
            <person name="Mantelin S."/>
            <person name="Naghra H."/>
            <person name="Pain A."/>
            <person name="Palomares-Rius J.E."/>
            <person name="Zarowiecki M."/>
            <person name="Berriman M."/>
            <person name="Jones J.T."/>
            <person name="Urwin P.E."/>
        </authorList>
    </citation>
    <scope>NUCLEOTIDE SEQUENCE [LARGE SCALE GENOMIC DNA]</scope>
    <source>
        <strain evidence="1">Lindley</strain>
    </source>
</reference>
<proteinExistence type="predicted"/>
<accession>A0A183CAE8</accession>
<reference evidence="1" key="1">
    <citation type="submission" date="2013-12" db="EMBL/GenBank/DDBJ databases">
        <authorList>
            <person name="Aslett M."/>
        </authorList>
    </citation>
    <scope>NUCLEOTIDE SEQUENCE [LARGE SCALE GENOMIC DNA]</scope>
    <source>
        <strain evidence="1">Lindley</strain>
    </source>
</reference>
<protein>
    <submittedName>
        <fullName evidence="2">Col_cuticle_N domain-containing protein</fullName>
    </submittedName>
</protein>
<dbReference type="AlphaFoldDB" id="A0A183CAE8"/>
<sequence>MGNDPDIYGIFVRKLSCGCHPSQLVATEFREVEIDLMDRASKRWSNVGRVAAAVATPALAFIPIVGPLLTAAATGVQLINLGQDITHTALEVLYKCRLCAHEVHITYEIICEGSTYGQGIQGLFWTLTVYITA</sequence>